<dbReference type="GO" id="GO:0005886">
    <property type="term" value="C:plasma membrane"/>
    <property type="evidence" value="ECO:0007669"/>
    <property type="project" value="TreeGrafter"/>
</dbReference>
<dbReference type="GO" id="GO:0004222">
    <property type="term" value="F:metalloendopeptidase activity"/>
    <property type="evidence" value="ECO:0007669"/>
    <property type="project" value="InterPro"/>
</dbReference>
<keyword evidence="4" id="KW-0479">Metal-binding</keyword>
<evidence type="ECO:0000256" key="5">
    <source>
        <dbReference type="ARBA" id="ARBA00022801"/>
    </source>
</evidence>
<dbReference type="CDD" id="cd08662">
    <property type="entry name" value="M13"/>
    <property type="match status" value="1"/>
</dbReference>
<evidence type="ECO:0000259" key="10">
    <source>
        <dbReference type="Pfam" id="PF05649"/>
    </source>
</evidence>
<comment type="similarity">
    <text evidence="2">Belongs to the peptidase M13 family.</text>
</comment>
<dbReference type="Gene3D" id="3.40.390.10">
    <property type="entry name" value="Collagenase (Catalytic Domain)"/>
    <property type="match status" value="1"/>
</dbReference>
<name>A0A6G0XR22_9STRA</name>
<dbReference type="InterPro" id="IPR018497">
    <property type="entry name" value="Peptidase_M13_C"/>
</dbReference>
<evidence type="ECO:0000256" key="3">
    <source>
        <dbReference type="ARBA" id="ARBA00022670"/>
    </source>
</evidence>
<keyword evidence="3" id="KW-0645">Protease</keyword>
<keyword evidence="6" id="KW-0862">Zinc</keyword>
<evidence type="ECO:0000259" key="9">
    <source>
        <dbReference type="Pfam" id="PF01431"/>
    </source>
</evidence>
<dbReference type="GO" id="GO:0046872">
    <property type="term" value="F:metal ion binding"/>
    <property type="evidence" value="ECO:0007669"/>
    <property type="project" value="UniProtKB-KW"/>
</dbReference>
<dbReference type="AlphaFoldDB" id="A0A6G0XR22"/>
<dbReference type="PANTHER" id="PTHR11733">
    <property type="entry name" value="ZINC METALLOPROTEASE FAMILY M13 NEPRILYSIN-RELATED"/>
    <property type="match status" value="1"/>
</dbReference>
<accession>A0A6G0XR22</accession>
<comment type="cofactor">
    <cofactor evidence="1">
        <name>Zn(2+)</name>
        <dbReference type="ChEBI" id="CHEBI:29105"/>
    </cofactor>
</comment>
<feature type="chain" id="PRO_5026247273" description="Peptidase M13 C-terminal domain-containing protein" evidence="8">
    <location>
        <begin position="18"/>
        <end position="676"/>
    </location>
</feature>
<sequence>MVKVFISVGAMLAVVSAGTVSTFPTSVINRMDSTADPCDDFYQYACGSWYKNATIPESYGRIDTLGQMSIDTEAVLEKILKSNQPKIGAFYNSCLDTETLESVGASPLNKSLTLIRNAQTKNEALRVGAMLTNVGIDSFASLSVSADDKDATINSLFARQVSLPLPSKEYYIDQDKWAYVEADYKNYISSLFQLVGRSPSQASDAVAKVIQIEKVLAEPQYSQLESMDAVASPDVYYPFSLNDAATRYPFTVGPILNNYGFNTTIPQPVSPKNRIVFYNLKFFDKTEVLLNTTSLEDLKIFLEYKLLHGTAPHLSSAFDKAYWTFFEKKLKGALVQPTRAKKCSDEASLFLSDLLGTYYLKEKWSNESSKVALELVNALTSSFKTGIEKSDWLDGWTRTNALTKLSKILPQVAGPRNPEVFPDLDFSADTYLANRWKIEQSVVSANIVQIGTKVNKEVWQFDVSAQTVNAFYDPSLNRIVIPAAILQPPFFDITADPAQNFGAIGMVLGHEITHGFDNHGRLYDGDGNRALWWSNATNSAFEKKAQCIAEQYGNFTAQSEITGKVIGKVDGRLTLGETIADNGGVKASFRAYQEYIKTHESKYTKEAGEKLFFVSMTQGWCAKFKDAGLKYILADPHPPNRFRVFGALQNNFDFARVFNCPADTFMNPKTKCTLWE</sequence>
<dbReference type="InterPro" id="IPR024079">
    <property type="entry name" value="MetalloPept_cat_dom_sf"/>
</dbReference>
<evidence type="ECO:0000256" key="1">
    <source>
        <dbReference type="ARBA" id="ARBA00001947"/>
    </source>
</evidence>
<dbReference type="Pfam" id="PF05649">
    <property type="entry name" value="Peptidase_M13_N"/>
    <property type="match status" value="1"/>
</dbReference>
<dbReference type="Gene3D" id="1.10.1380.10">
    <property type="entry name" value="Neutral endopeptidase , domain2"/>
    <property type="match status" value="1"/>
</dbReference>
<dbReference type="Pfam" id="PF01431">
    <property type="entry name" value="Peptidase_M13"/>
    <property type="match status" value="1"/>
</dbReference>
<reference evidence="11 12" key="1">
    <citation type="submission" date="2019-07" db="EMBL/GenBank/DDBJ databases">
        <title>Genomics analysis of Aphanomyces spp. identifies a new class of oomycete effector associated with host adaptation.</title>
        <authorList>
            <person name="Gaulin E."/>
        </authorList>
    </citation>
    <scope>NUCLEOTIDE SEQUENCE [LARGE SCALE GENOMIC DNA]</scope>
    <source>
        <strain evidence="11 12">ATCC 201684</strain>
    </source>
</reference>
<dbReference type="PRINTS" id="PR00786">
    <property type="entry name" value="NEPRILYSIN"/>
</dbReference>
<proteinExistence type="inferred from homology"/>
<dbReference type="PROSITE" id="PS51885">
    <property type="entry name" value="NEPRILYSIN"/>
    <property type="match status" value="1"/>
</dbReference>
<dbReference type="InterPro" id="IPR042089">
    <property type="entry name" value="Peptidase_M13_dom_2"/>
</dbReference>
<evidence type="ECO:0000256" key="2">
    <source>
        <dbReference type="ARBA" id="ARBA00007357"/>
    </source>
</evidence>
<dbReference type="GO" id="GO:0016485">
    <property type="term" value="P:protein processing"/>
    <property type="evidence" value="ECO:0007669"/>
    <property type="project" value="TreeGrafter"/>
</dbReference>
<dbReference type="SUPFAM" id="SSF55486">
    <property type="entry name" value="Metalloproteases ('zincins'), catalytic domain"/>
    <property type="match status" value="1"/>
</dbReference>
<keyword evidence="7" id="KW-0482">Metalloprotease</keyword>
<dbReference type="PANTHER" id="PTHR11733:SF167">
    <property type="entry name" value="FI17812P1-RELATED"/>
    <property type="match status" value="1"/>
</dbReference>
<gene>
    <name evidence="11" type="ORF">Ae201684_002076</name>
</gene>
<evidence type="ECO:0008006" key="13">
    <source>
        <dbReference type="Google" id="ProtNLM"/>
    </source>
</evidence>
<dbReference type="EMBL" id="VJMJ01000022">
    <property type="protein sequence ID" value="KAF0743016.1"/>
    <property type="molecule type" value="Genomic_DNA"/>
</dbReference>
<feature type="domain" description="Peptidase M13 C-terminal" evidence="9">
    <location>
        <begin position="469"/>
        <end position="673"/>
    </location>
</feature>
<dbReference type="Proteomes" id="UP000481153">
    <property type="component" value="Unassembled WGS sequence"/>
</dbReference>
<keyword evidence="8" id="KW-0732">Signal</keyword>
<evidence type="ECO:0000256" key="6">
    <source>
        <dbReference type="ARBA" id="ARBA00022833"/>
    </source>
</evidence>
<feature type="signal peptide" evidence="8">
    <location>
        <begin position="1"/>
        <end position="17"/>
    </location>
</feature>
<dbReference type="InterPro" id="IPR000718">
    <property type="entry name" value="Peptidase_M13"/>
</dbReference>
<feature type="domain" description="Peptidase M13 N-terminal" evidence="10">
    <location>
        <begin position="37"/>
        <end position="415"/>
    </location>
</feature>
<dbReference type="VEuPathDB" id="FungiDB:AeMF1_016032"/>
<keyword evidence="12" id="KW-1185">Reference proteome</keyword>
<evidence type="ECO:0000256" key="4">
    <source>
        <dbReference type="ARBA" id="ARBA00022723"/>
    </source>
</evidence>
<comment type="caution">
    <text evidence="11">The sequence shown here is derived from an EMBL/GenBank/DDBJ whole genome shotgun (WGS) entry which is preliminary data.</text>
</comment>
<evidence type="ECO:0000256" key="7">
    <source>
        <dbReference type="ARBA" id="ARBA00023049"/>
    </source>
</evidence>
<evidence type="ECO:0000313" key="12">
    <source>
        <dbReference type="Proteomes" id="UP000481153"/>
    </source>
</evidence>
<evidence type="ECO:0000256" key="8">
    <source>
        <dbReference type="SAM" id="SignalP"/>
    </source>
</evidence>
<evidence type="ECO:0000313" key="11">
    <source>
        <dbReference type="EMBL" id="KAF0743016.1"/>
    </source>
</evidence>
<organism evidence="11 12">
    <name type="scientific">Aphanomyces euteiches</name>
    <dbReference type="NCBI Taxonomy" id="100861"/>
    <lineage>
        <taxon>Eukaryota</taxon>
        <taxon>Sar</taxon>
        <taxon>Stramenopiles</taxon>
        <taxon>Oomycota</taxon>
        <taxon>Saprolegniomycetes</taxon>
        <taxon>Saprolegniales</taxon>
        <taxon>Verrucalvaceae</taxon>
        <taxon>Aphanomyces</taxon>
    </lineage>
</organism>
<protein>
    <recommendedName>
        <fullName evidence="13">Peptidase M13 C-terminal domain-containing protein</fullName>
    </recommendedName>
</protein>
<dbReference type="InterPro" id="IPR008753">
    <property type="entry name" value="Peptidase_M13_N"/>
</dbReference>
<keyword evidence="5" id="KW-0378">Hydrolase</keyword>